<feature type="compositionally biased region" description="Low complexity" evidence="1">
    <location>
        <begin position="11"/>
        <end position="25"/>
    </location>
</feature>
<protein>
    <submittedName>
        <fullName evidence="2">Uncharacterized protein</fullName>
    </submittedName>
</protein>
<proteinExistence type="predicted"/>
<feature type="compositionally biased region" description="Low complexity" evidence="1">
    <location>
        <begin position="356"/>
        <end position="367"/>
    </location>
</feature>
<reference evidence="2 3" key="1">
    <citation type="submission" date="2014-06" db="EMBL/GenBank/DDBJ databases">
        <title>Whole Genome Sequences of Three Symbiotic Endozoicomonas Bacteria.</title>
        <authorList>
            <person name="Neave M.J."/>
            <person name="Apprill A."/>
            <person name="Voolstra C.R."/>
        </authorList>
    </citation>
    <scope>NUCLEOTIDE SEQUENCE [LARGE SCALE GENOMIC DNA]</scope>
    <source>
        <strain evidence="2 3">DSM 22380</strain>
    </source>
</reference>
<gene>
    <name evidence="2" type="ORF">GV64_11545</name>
</gene>
<keyword evidence="3" id="KW-1185">Reference proteome</keyword>
<organism evidence="2 3">
    <name type="scientific">Endozoicomonas elysicola</name>
    <dbReference type="NCBI Taxonomy" id="305900"/>
    <lineage>
        <taxon>Bacteria</taxon>
        <taxon>Pseudomonadati</taxon>
        <taxon>Pseudomonadota</taxon>
        <taxon>Gammaproteobacteria</taxon>
        <taxon>Oceanospirillales</taxon>
        <taxon>Endozoicomonadaceae</taxon>
        <taxon>Endozoicomonas</taxon>
    </lineage>
</organism>
<evidence type="ECO:0000313" key="3">
    <source>
        <dbReference type="Proteomes" id="UP000027997"/>
    </source>
</evidence>
<sequence>MPEPRVKMRLSPVPESPECSYSSESRVGSETPAAIKKLGKRAKPDLRVSIPESPIALKRARLNTCQLSLVSQEIRLSVRGQNTRTSAPIQLLDLSSSGYQFLPPSGSGHRLVQIMNIREGDNFVSRYVIKITNASSKQLIERYHDDLTLITFQQAWTDYVACKCFGKKVKDCFPEQVIVPETRIVCMSYRDLTTIYGETLSKNSGYHFISKHKDTADELCVFAVIQEYIEMTSFSEADKEKYKAIMDFFKDQIKDSGHAKITDESANLKLDVNTQKPVFFDVEFNQLLDIDILHEFAEHEQNISEGKLVKWPLFSEAFDPVPGLIYKKIGLPSKWSLGSSFDKISLSESTTDVKYTTSSDVESGSDSEVFDHKAPI</sequence>
<comment type="caution">
    <text evidence="2">The sequence shown here is derived from an EMBL/GenBank/DDBJ whole genome shotgun (WGS) entry which is preliminary data.</text>
</comment>
<dbReference type="EMBL" id="JOJP01000001">
    <property type="protein sequence ID" value="KEI71287.1"/>
    <property type="molecule type" value="Genomic_DNA"/>
</dbReference>
<evidence type="ECO:0000256" key="1">
    <source>
        <dbReference type="SAM" id="MobiDB-lite"/>
    </source>
</evidence>
<dbReference type="AlphaFoldDB" id="A0A081KAW1"/>
<feature type="region of interest" description="Disordered" evidence="1">
    <location>
        <begin position="354"/>
        <end position="376"/>
    </location>
</feature>
<dbReference type="RefSeq" id="WP_020582868.1">
    <property type="nucleotide sequence ID" value="NZ_JOJP01000001.1"/>
</dbReference>
<name>A0A081KAW1_9GAMM</name>
<feature type="region of interest" description="Disordered" evidence="1">
    <location>
        <begin position="1"/>
        <end position="31"/>
    </location>
</feature>
<accession>A0A081KAW1</accession>
<dbReference type="Proteomes" id="UP000027997">
    <property type="component" value="Unassembled WGS sequence"/>
</dbReference>
<evidence type="ECO:0000313" key="2">
    <source>
        <dbReference type="EMBL" id="KEI71287.1"/>
    </source>
</evidence>